<dbReference type="InterPro" id="IPR036397">
    <property type="entry name" value="RNaseH_sf"/>
</dbReference>
<name>A0ABR0WNX4_REHGL</name>
<proteinExistence type="predicted"/>
<dbReference type="Pfam" id="PF13963">
    <property type="entry name" value="Transpos_assoc"/>
    <property type="match status" value="1"/>
</dbReference>
<dbReference type="Proteomes" id="UP001318860">
    <property type="component" value="Unassembled WGS sequence"/>
</dbReference>
<keyword evidence="3" id="KW-1185">Reference proteome</keyword>
<reference evidence="2 3" key="1">
    <citation type="journal article" date="2021" name="Comput. Struct. Biotechnol. J.">
        <title>De novo genome assembly of the potent medicinal plant Rehmannia glutinosa using nanopore technology.</title>
        <authorList>
            <person name="Ma L."/>
            <person name="Dong C."/>
            <person name="Song C."/>
            <person name="Wang X."/>
            <person name="Zheng X."/>
            <person name="Niu Y."/>
            <person name="Chen S."/>
            <person name="Feng W."/>
        </authorList>
    </citation>
    <scope>NUCLEOTIDE SEQUENCE [LARGE SCALE GENOMIC DNA]</scope>
    <source>
        <strain evidence="2">DH-2019</strain>
    </source>
</reference>
<comment type="caution">
    <text evidence="2">The sequence shown here is derived from an EMBL/GenBank/DDBJ whole genome shotgun (WGS) entry which is preliminary data.</text>
</comment>
<accession>A0ABR0WNX4</accession>
<protein>
    <recommendedName>
        <fullName evidence="1">Transposase-associated domain-containing protein</fullName>
    </recommendedName>
</protein>
<evidence type="ECO:0000259" key="1">
    <source>
        <dbReference type="Pfam" id="PF13963"/>
    </source>
</evidence>
<evidence type="ECO:0000313" key="2">
    <source>
        <dbReference type="EMBL" id="KAK6148032.1"/>
    </source>
</evidence>
<sequence>MDKSWMSKGRLTREFAVGLESFLEFAKKNVVDQNYIPCICARYGSVKRGNADTIRAHVYVNGIDLTYERFIWHGEKSTFEDLRNENDVVGEGHSRCLIRRRDGEERNFLYGKLSRRDARRDASLAAVAMRLTTSINSQLMASQVNRTYEARKEKMIKYLTSMKELMSRFKKSMVTYIPHKENVKVGQLGHLASLMVAISSRAITLLVSSESELRKSEVEVLNTMQQAPTWNDIIIQYLERRVIPDSLYDS</sequence>
<dbReference type="InterPro" id="IPR029480">
    <property type="entry name" value="Transpos_assoc"/>
</dbReference>
<organism evidence="2 3">
    <name type="scientific">Rehmannia glutinosa</name>
    <name type="common">Chinese foxglove</name>
    <dbReference type="NCBI Taxonomy" id="99300"/>
    <lineage>
        <taxon>Eukaryota</taxon>
        <taxon>Viridiplantae</taxon>
        <taxon>Streptophyta</taxon>
        <taxon>Embryophyta</taxon>
        <taxon>Tracheophyta</taxon>
        <taxon>Spermatophyta</taxon>
        <taxon>Magnoliopsida</taxon>
        <taxon>eudicotyledons</taxon>
        <taxon>Gunneridae</taxon>
        <taxon>Pentapetalae</taxon>
        <taxon>asterids</taxon>
        <taxon>lamiids</taxon>
        <taxon>Lamiales</taxon>
        <taxon>Orobanchaceae</taxon>
        <taxon>Rehmannieae</taxon>
        <taxon>Rehmannia</taxon>
    </lineage>
</organism>
<dbReference type="PANTHER" id="PTHR48475:SF2">
    <property type="entry name" value="RIBONUCLEASE H"/>
    <property type="match status" value="1"/>
</dbReference>
<dbReference type="EMBL" id="JABTTQ020000010">
    <property type="protein sequence ID" value="KAK6148032.1"/>
    <property type="molecule type" value="Genomic_DNA"/>
</dbReference>
<dbReference type="PANTHER" id="PTHR48475">
    <property type="entry name" value="RIBONUCLEASE H"/>
    <property type="match status" value="1"/>
</dbReference>
<gene>
    <name evidence="2" type="ORF">DH2020_018944</name>
</gene>
<evidence type="ECO:0000313" key="3">
    <source>
        <dbReference type="Proteomes" id="UP001318860"/>
    </source>
</evidence>
<dbReference type="Gene3D" id="3.30.420.10">
    <property type="entry name" value="Ribonuclease H-like superfamily/Ribonuclease H"/>
    <property type="match status" value="1"/>
</dbReference>
<feature type="domain" description="Transposase-associated" evidence="1">
    <location>
        <begin position="3"/>
        <end position="75"/>
    </location>
</feature>